<sequence length="92" mass="10892">MYAARELHDLSSPQTRLPTEWRIVAPPPAEDLLRYYRRAERRTGVPWEYLAAINLVETPDGPDPGNQQRRRPRGRCQFLPTTWGDLRRGWRH</sequence>
<name>A0A060CQK7_9SYNE</name>
<proteinExistence type="predicted"/>
<evidence type="ECO:0000313" key="2">
    <source>
        <dbReference type="EMBL" id="AIA95525.1"/>
    </source>
</evidence>
<feature type="region of interest" description="Disordered" evidence="1">
    <location>
        <begin position="56"/>
        <end position="92"/>
    </location>
</feature>
<dbReference type="AlphaFoldDB" id="A0A060CQK7"/>
<organism evidence="2">
    <name type="scientific">uncultured Synechococcus sp</name>
    <dbReference type="NCBI Taxonomy" id="154535"/>
    <lineage>
        <taxon>Bacteria</taxon>
        <taxon>Bacillati</taxon>
        <taxon>Cyanobacteriota</taxon>
        <taxon>Cyanophyceae</taxon>
        <taxon>Synechococcales</taxon>
        <taxon>Synechococcaceae</taxon>
        <taxon>Synechococcus</taxon>
        <taxon>environmental samples</taxon>
    </lineage>
</organism>
<protein>
    <submittedName>
        <fullName evidence="2">CAZy families GH23 protein</fullName>
    </submittedName>
</protein>
<dbReference type="Gene3D" id="1.10.530.10">
    <property type="match status" value="1"/>
</dbReference>
<reference evidence="2" key="1">
    <citation type="journal article" date="2013" name="Environ. Microbiol.">
        <title>Seasonally variable intestinal metagenomes of the red palm weevil (Rhynchophorus ferrugineus).</title>
        <authorList>
            <person name="Jia S."/>
            <person name="Zhang X."/>
            <person name="Zhang G."/>
            <person name="Yin A."/>
            <person name="Zhang S."/>
            <person name="Li F."/>
            <person name="Wang L."/>
            <person name="Zhao D."/>
            <person name="Yun Q."/>
            <person name="Tala"/>
            <person name="Wang J."/>
            <person name="Sun G."/>
            <person name="Baabdullah M."/>
            <person name="Yu X."/>
            <person name="Hu S."/>
            <person name="Al-Mssallem I.S."/>
            <person name="Yu J."/>
        </authorList>
    </citation>
    <scope>NUCLEOTIDE SEQUENCE</scope>
</reference>
<evidence type="ECO:0000256" key="1">
    <source>
        <dbReference type="SAM" id="MobiDB-lite"/>
    </source>
</evidence>
<dbReference type="InterPro" id="IPR023346">
    <property type="entry name" value="Lysozyme-like_dom_sf"/>
</dbReference>
<accession>A0A060CQK7</accession>
<dbReference type="SUPFAM" id="SSF53955">
    <property type="entry name" value="Lysozyme-like"/>
    <property type="match status" value="1"/>
</dbReference>
<feature type="non-terminal residue" evidence="2">
    <location>
        <position position="92"/>
    </location>
</feature>
<dbReference type="EMBL" id="KF128162">
    <property type="protein sequence ID" value="AIA95525.1"/>
    <property type="molecule type" value="Genomic_DNA"/>
</dbReference>